<protein>
    <submittedName>
        <fullName evidence="1">Uncharacterized protein</fullName>
    </submittedName>
</protein>
<evidence type="ECO:0000313" key="2">
    <source>
        <dbReference type="Proteomes" id="UP000789390"/>
    </source>
</evidence>
<keyword evidence="2" id="KW-1185">Reference proteome</keyword>
<reference evidence="1" key="1">
    <citation type="submission" date="2021-11" db="EMBL/GenBank/DDBJ databases">
        <authorList>
            <person name="Schell T."/>
        </authorList>
    </citation>
    <scope>NUCLEOTIDE SEQUENCE</scope>
    <source>
        <strain evidence="1">M5</strain>
    </source>
</reference>
<gene>
    <name evidence="1" type="ORF">DGAL_LOCUS4460</name>
</gene>
<dbReference type="AlphaFoldDB" id="A0A8J2RHF7"/>
<dbReference type="OrthoDB" id="6349463at2759"/>
<sequence length="189" mass="20914">MNPSKDISDQILKFVEEASQEISNSHKSADGNDSMASTAQHFLKLFSTNLTTAINIVYFKDDDQAADHDADLNQNNADEMEYEKAVMDTIGKRRQGTKVCKDILEKTLVIEKKAVMALEVGPGVVNVQEFESQPMLYKKDELKIGAKKTLANIKNSARQVIDLNERAEELIKAAIISKEAGAIDFGSPH</sequence>
<comment type="caution">
    <text evidence="1">The sequence shown here is derived from an EMBL/GenBank/DDBJ whole genome shotgun (WGS) entry which is preliminary data.</text>
</comment>
<accession>A0A8J2RHF7</accession>
<dbReference type="EMBL" id="CAKKLH010000073">
    <property type="protein sequence ID" value="CAH0102082.1"/>
    <property type="molecule type" value="Genomic_DNA"/>
</dbReference>
<evidence type="ECO:0000313" key="1">
    <source>
        <dbReference type="EMBL" id="CAH0102082.1"/>
    </source>
</evidence>
<name>A0A8J2RHF7_9CRUS</name>
<dbReference type="Proteomes" id="UP000789390">
    <property type="component" value="Unassembled WGS sequence"/>
</dbReference>
<organism evidence="1 2">
    <name type="scientific">Daphnia galeata</name>
    <dbReference type="NCBI Taxonomy" id="27404"/>
    <lineage>
        <taxon>Eukaryota</taxon>
        <taxon>Metazoa</taxon>
        <taxon>Ecdysozoa</taxon>
        <taxon>Arthropoda</taxon>
        <taxon>Crustacea</taxon>
        <taxon>Branchiopoda</taxon>
        <taxon>Diplostraca</taxon>
        <taxon>Cladocera</taxon>
        <taxon>Anomopoda</taxon>
        <taxon>Daphniidae</taxon>
        <taxon>Daphnia</taxon>
    </lineage>
</organism>
<proteinExistence type="predicted"/>